<gene>
    <name evidence="2" type="ORF">L3X38_015554</name>
</gene>
<dbReference type="PANTHER" id="PTHR11439">
    <property type="entry name" value="GAG-POL-RELATED RETROTRANSPOSON"/>
    <property type="match status" value="1"/>
</dbReference>
<dbReference type="Pfam" id="PF07727">
    <property type="entry name" value="RVT_2"/>
    <property type="match status" value="1"/>
</dbReference>
<reference evidence="2 3" key="1">
    <citation type="journal article" date="2022" name="G3 (Bethesda)">
        <title>Whole-genome sequence and methylome profiling of the almond [Prunus dulcis (Mill.) D.A. Webb] cultivar 'Nonpareil'.</title>
        <authorList>
            <person name="D'Amico-Willman K.M."/>
            <person name="Ouma W.Z."/>
            <person name="Meulia T."/>
            <person name="Sideli G.M."/>
            <person name="Gradziel T.M."/>
            <person name="Fresnedo-Ramirez J."/>
        </authorList>
    </citation>
    <scope>NUCLEOTIDE SEQUENCE [LARGE SCALE GENOMIC DNA]</scope>
    <source>
        <strain evidence="2">Clone GOH B32 T37-40</strain>
    </source>
</reference>
<dbReference type="PANTHER" id="PTHR11439:SF502">
    <property type="entry name" value="SECRETED RXLR EFFECTOR PROTEIN 161-LIKE"/>
    <property type="match status" value="1"/>
</dbReference>
<feature type="domain" description="Reverse transcriptase Ty1/copia-type" evidence="1">
    <location>
        <begin position="89"/>
        <end position="202"/>
    </location>
</feature>
<comment type="caution">
    <text evidence="2">The sequence shown here is derived from an EMBL/GenBank/DDBJ whole genome shotgun (WGS) entry which is preliminary data.</text>
</comment>
<dbReference type="EMBL" id="JAJFAZ020000003">
    <property type="protein sequence ID" value="KAI5336287.1"/>
    <property type="molecule type" value="Genomic_DNA"/>
</dbReference>
<evidence type="ECO:0000259" key="1">
    <source>
        <dbReference type="Pfam" id="PF07727"/>
    </source>
</evidence>
<organism evidence="2 3">
    <name type="scientific">Prunus dulcis</name>
    <name type="common">Almond</name>
    <name type="synonym">Amygdalus dulcis</name>
    <dbReference type="NCBI Taxonomy" id="3755"/>
    <lineage>
        <taxon>Eukaryota</taxon>
        <taxon>Viridiplantae</taxon>
        <taxon>Streptophyta</taxon>
        <taxon>Embryophyta</taxon>
        <taxon>Tracheophyta</taxon>
        <taxon>Spermatophyta</taxon>
        <taxon>Magnoliopsida</taxon>
        <taxon>eudicotyledons</taxon>
        <taxon>Gunneridae</taxon>
        <taxon>Pentapetalae</taxon>
        <taxon>rosids</taxon>
        <taxon>fabids</taxon>
        <taxon>Rosales</taxon>
        <taxon>Rosaceae</taxon>
        <taxon>Amygdaloideae</taxon>
        <taxon>Amygdaleae</taxon>
        <taxon>Prunus</taxon>
    </lineage>
</organism>
<proteinExistence type="predicted"/>
<protein>
    <recommendedName>
        <fullName evidence="1">Reverse transcriptase Ty1/copia-type domain-containing protein</fullName>
    </recommendedName>
</protein>
<evidence type="ECO:0000313" key="2">
    <source>
        <dbReference type="EMBL" id="KAI5336287.1"/>
    </source>
</evidence>
<dbReference type="AlphaFoldDB" id="A0AAD4W6B6"/>
<keyword evidence="3" id="KW-1185">Reference proteome</keyword>
<dbReference type="SUPFAM" id="SSF56672">
    <property type="entry name" value="DNA/RNA polymerases"/>
    <property type="match status" value="1"/>
</dbReference>
<sequence length="385" mass="44034">MDEGLTLQNELSQSLDTPTQMDEGITLQDEGISESSQAIDHTPNKCRSVNEIMAQCNICIVEPESFEEADLDESWRNAMKAELEMIEKNNTWKLVDRPFGKPIIGVKWVYKTKLNLDGSVQKNKARLVAKGYSQKPGIDYNETFAPVARLDTIRTLIALAAQKEWNLYQLDVKSAFLNGVLKEEVYVEQPQGFVKENEEIRVEDSGILIVSLYVDDIVYTGSCPKLLEEFKNDMMQHYEMTDLGLLYHFLIMGVVQIDKHTFLHKKKYALKVIEKFGLKDCKSVVTLLVANERLCKEDGSEAANESEYRQIVGSLLYLTATRPDIMFASSLLARFMHNPTRKHMGTAKRVLRYIQGTLDFGIEFIKRIPTERTRPKFFQNPGRTL</sequence>
<dbReference type="InterPro" id="IPR043502">
    <property type="entry name" value="DNA/RNA_pol_sf"/>
</dbReference>
<dbReference type="InterPro" id="IPR013103">
    <property type="entry name" value="RVT_2"/>
</dbReference>
<accession>A0AAD4W6B6</accession>
<dbReference type="Proteomes" id="UP001054821">
    <property type="component" value="Chromosome 3"/>
</dbReference>
<name>A0AAD4W6B6_PRUDU</name>
<evidence type="ECO:0000313" key="3">
    <source>
        <dbReference type="Proteomes" id="UP001054821"/>
    </source>
</evidence>